<dbReference type="InterPro" id="IPR008995">
    <property type="entry name" value="Mo/tungstate-bd_C_term_dom"/>
</dbReference>
<sequence>MSEGLYFQVEQTRPVPLDLSLHLPAGQLMILAGPSGAGKTSLLRLLMGLDKPAQGLLRLNHKVYFNAQTQIFVPPQARSVGLVFQNYALFPHLSALENIKLALLEQPNPAREKLAWEWLEKVRLTHRAHARPQTLSGGEQQRLALARALARQPELLLLDEPFAAMDTPLRRELYLELAQLRDEYPLSILLVTHELQEALQVADQLVLLQAGRILQEGPPQVLRKAPANAEVARLLGIENFWPAERISDKHVVWAEGEIELSSYAEASRGAGWLMGAPEDLVISTEPDSSRGQVWPARVEQALRLGQRWHLRLKLAKGTPVIASVPFAVSTGAQIWVYFPPQVLQWVPESQRKRSHRSIL</sequence>
<dbReference type="InterPro" id="IPR050093">
    <property type="entry name" value="ABC_SmlMolc_Importer"/>
</dbReference>
<name>A0A2M7G0A3_9BACT</name>
<organism evidence="5 6">
    <name type="scientific">bacterium (Candidatus Blackallbacteria) CG17_big_fil_post_rev_8_21_14_2_50_48_46</name>
    <dbReference type="NCBI Taxonomy" id="2014261"/>
    <lineage>
        <taxon>Bacteria</taxon>
        <taxon>Candidatus Blackallbacteria</taxon>
    </lineage>
</organism>
<keyword evidence="3" id="KW-0067">ATP-binding</keyword>
<dbReference type="InterPro" id="IPR003593">
    <property type="entry name" value="AAA+_ATPase"/>
</dbReference>
<dbReference type="InterPro" id="IPR027417">
    <property type="entry name" value="P-loop_NTPase"/>
</dbReference>
<dbReference type="AlphaFoldDB" id="A0A2M7G0A3"/>
<keyword evidence="1" id="KW-0813">Transport</keyword>
<evidence type="ECO:0000313" key="6">
    <source>
        <dbReference type="Proteomes" id="UP000231019"/>
    </source>
</evidence>
<evidence type="ECO:0000259" key="4">
    <source>
        <dbReference type="PROSITE" id="PS50893"/>
    </source>
</evidence>
<dbReference type="SMART" id="SM00382">
    <property type="entry name" value="AAA"/>
    <property type="match status" value="1"/>
</dbReference>
<dbReference type="PANTHER" id="PTHR42781">
    <property type="entry name" value="SPERMIDINE/PUTRESCINE IMPORT ATP-BINDING PROTEIN POTA"/>
    <property type="match status" value="1"/>
</dbReference>
<dbReference type="PROSITE" id="PS50893">
    <property type="entry name" value="ABC_TRANSPORTER_2"/>
    <property type="match status" value="1"/>
</dbReference>
<dbReference type="PROSITE" id="PS00211">
    <property type="entry name" value="ABC_TRANSPORTER_1"/>
    <property type="match status" value="1"/>
</dbReference>
<keyword evidence="2" id="KW-0547">Nucleotide-binding</keyword>
<dbReference type="PANTHER" id="PTHR42781:SF4">
    <property type="entry name" value="SPERMIDINE_PUTRESCINE IMPORT ATP-BINDING PROTEIN POTA"/>
    <property type="match status" value="1"/>
</dbReference>
<dbReference type="SUPFAM" id="SSF50331">
    <property type="entry name" value="MOP-like"/>
    <property type="match status" value="1"/>
</dbReference>
<protein>
    <recommendedName>
        <fullName evidence="4">ABC transporter domain-containing protein</fullName>
    </recommendedName>
</protein>
<evidence type="ECO:0000256" key="3">
    <source>
        <dbReference type="ARBA" id="ARBA00022840"/>
    </source>
</evidence>
<gene>
    <name evidence="5" type="ORF">COW36_19045</name>
</gene>
<reference evidence="5 6" key="1">
    <citation type="submission" date="2017-09" db="EMBL/GenBank/DDBJ databases">
        <title>Depth-based differentiation of microbial function through sediment-hosted aquifers and enrichment of novel symbionts in the deep terrestrial subsurface.</title>
        <authorList>
            <person name="Probst A.J."/>
            <person name="Ladd B."/>
            <person name="Jarett J.K."/>
            <person name="Geller-Mcgrath D.E."/>
            <person name="Sieber C.M."/>
            <person name="Emerson J.B."/>
            <person name="Anantharaman K."/>
            <person name="Thomas B.C."/>
            <person name="Malmstrom R."/>
            <person name="Stieglmeier M."/>
            <person name="Klingl A."/>
            <person name="Woyke T."/>
            <person name="Ryan C.M."/>
            <person name="Banfield J.F."/>
        </authorList>
    </citation>
    <scope>NUCLEOTIDE SEQUENCE [LARGE SCALE GENOMIC DNA]</scope>
    <source>
        <strain evidence="5">CG17_big_fil_post_rev_8_21_14_2_50_48_46</strain>
    </source>
</reference>
<dbReference type="InterPro" id="IPR017871">
    <property type="entry name" value="ABC_transporter-like_CS"/>
</dbReference>
<dbReference type="Pfam" id="PF08402">
    <property type="entry name" value="TOBE_2"/>
    <property type="match status" value="1"/>
</dbReference>
<proteinExistence type="predicted"/>
<dbReference type="InterPro" id="IPR003439">
    <property type="entry name" value="ABC_transporter-like_ATP-bd"/>
</dbReference>
<dbReference type="InterPro" id="IPR013611">
    <property type="entry name" value="Transp-assoc_OB_typ2"/>
</dbReference>
<feature type="domain" description="ABC transporter" evidence="4">
    <location>
        <begin position="1"/>
        <end position="235"/>
    </location>
</feature>
<dbReference type="Gene3D" id="3.40.50.300">
    <property type="entry name" value="P-loop containing nucleotide triphosphate hydrolases"/>
    <property type="match status" value="1"/>
</dbReference>
<comment type="caution">
    <text evidence="5">The sequence shown here is derived from an EMBL/GenBank/DDBJ whole genome shotgun (WGS) entry which is preliminary data.</text>
</comment>
<evidence type="ECO:0000313" key="5">
    <source>
        <dbReference type="EMBL" id="PIW15024.1"/>
    </source>
</evidence>
<dbReference type="GO" id="GO:0043190">
    <property type="term" value="C:ATP-binding cassette (ABC) transporter complex"/>
    <property type="evidence" value="ECO:0007669"/>
    <property type="project" value="InterPro"/>
</dbReference>
<dbReference type="GO" id="GO:0005524">
    <property type="term" value="F:ATP binding"/>
    <property type="evidence" value="ECO:0007669"/>
    <property type="project" value="UniProtKB-KW"/>
</dbReference>
<dbReference type="EMBL" id="PFFQ01000054">
    <property type="protein sequence ID" value="PIW15024.1"/>
    <property type="molecule type" value="Genomic_DNA"/>
</dbReference>
<dbReference type="GO" id="GO:0016887">
    <property type="term" value="F:ATP hydrolysis activity"/>
    <property type="evidence" value="ECO:0007669"/>
    <property type="project" value="InterPro"/>
</dbReference>
<accession>A0A2M7G0A3</accession>
<dbReference type="Proteomes" id="UP000231019">
    <property type="component" value="Unassembled WGS sequence"/>
</dbReference>
<evidence type="ECO:0000256" key="2">
    <source>
        <dbReference type="ARBA" id="ARBA00022741"/>
    </source>
</evidence>
<dbReference type="Pfam" id="PF00005">
    <property type="entry name" value="ABC_tran"/>
    <property type="match status" value="1"/>
</dbReference>
<evidence type="ECO:0000256" key="1">
    <source>
        <dbReference type="ARBA" id="ARBA00022448"/>
    </source>
</evidence>
<dbReference type="SUPFAM" id="SSF52540">
    <property type="entry name" value="P-loop containing nucleoside triphosphate hydrolases"/>
    <property type="match status" value="1"/>
</dbReference>
<dbReference type="GO" id="GO:0022857">
    <property type="term" value="F:transmembrane transporter activity"/>
    <property type="evidence" value="ECO:0007669"/>
    <property type="project" value="InterPro"/>
</dbReference>